<feature type="region of interest" description="Disordered" evidence="1">
    <location>
        <begin position="42"/>
        <end position="67"/>
    </location>
</feature>
<feature type="compositionally biased region" description="Polar residues" evidence="1">
    <location>
        <begin position="55"/>
        <end position="67"/>
    </location>
</feature>
<evidence type="ECO:0000313" key="3">
    <source>
        <dbReference type="Proteomes" id="UP001500889"/>
    </source>
</evidence>
<feature type="compositionally biased region" description="Low complexity" evidence="1">
    <location>
        <begin position="42"/>
        <end position="54"/>
    </location>
</feature>
<name>A0AAU9FZC6_DROMD</name>
<organism evidence="2 3">
    <name type="scientific">Drosophila madeirensis</name>
    <name type="common">Fruit fly</name>
    <dbReference type="NCBI Taxonomy" id="30013"/>
    <lineage>
        <taxon>Eukaryota</taxon>
        <taxon>Metazoa</taxon>
        <taxon>Ecdysozoa</taxon>
        <taxon>Arthropoda</taxon>
        <taxon>Hexapoda</taxon>
        <taxon>Insecta</taxon>
        <taxon>Pterygota</taxon>
        <taxon>Neoptera</taxon>
        <taxon>Endopterygota</taxon>
        <taxon>Diptera</taxon>
        <taxon>Brachycera</taxon>
        <taxon>Muscomorpha</taxon>
        <taxon>Ephydroidea</taxon>
        <taxon>Drosophilidae</taxon>
        <taxon>Drosophila</taxon>
        <taxon>Sophophora</taxon>
    </lineage>
</organism>
<protein>
    <submittedName>
        <fullName evidence="2">Uncharacterized protein</fullName>
    </submittedName>
</protein>
<accession>A0AAU9FZC6</accession>
<dbReference type="Proteomes" id="UP001500889">
    <property type="component" value="Chromosome A"/>
</dbReference>
<evidence type="ECO:0000256" key="1">
    <source>
        <dbReference type="SAM" id="MobiDB-lite"/>
    </source>
</evidence>
<proteinExistence type="predicted"/>
<sequence length="259" mass="28363">MQTKNKQQQAANGFAKRNCVLDEARAQTMIVAVAAVEVLEKSSSVESAELEAPSFSSTQASGSNNNITDKTAETTIQEAEANNNTPVPSKPIDNMTDAGKGKSSDSIGDSLKAVVATAPTKSAVSQRNVDIKIEKTAEMEPAAQQLTKKVLNLDLSGKSLDEYSLKSPKSPIAARVQHQTSLTSSVDVEDRKTLRDALYQGIFHRHRRTIFAVGSFLRMLRSRNSQYNTIRSSSEGEDIDEFLKRRSSNLLRLLQGFDR</sequence>
<dbReference type="EMBL" id="AP029266">
    <property type="protein sequence ID" value="BFG01129.1"/>
    <property type="molecule type" value="Genomic_DNA"/>
</dbReference>
<gene>
    <name evidence="2" type="ORF">DMAD_00959</name>
</gene>
<reference evidence="2 3" key="1">
    <citation type="submission" date="2024-02" db="EMBL/GenBank/DDBJ databases">
        <title>A chromosome-level genome assembly of Drosophila madeirensis, a fruit fly species endemic to Madeira island.</title>
        <authorList>
            <person name="Tomihara K."/>
            <person name="Llopart A."/>
            <person name="Yamamoto D."/>
        </authorList>
    </citation>
    <scope>NUCLEOTIDE SEQUENCE [LARGE SCALE GENOMIC DNA]</scope>
    <source>
        <strain evidence="2 3">RF1</strain>
    </source>
</reference>
<evidence type="ECO:0000313" key="2">
    <source>
        <dbReference type="EMBL" id="BFG01129.1"/>
    </source>
</evidence>
<keyword evidence="3" id="KW-1185">Reference proteome</keyword>
<dbReference type="AlphaFoldDB" id="A0AAU9FZC6"/>
<feature type="region of interest" description="Disordered" evidence="1">
    <location>
        <begin position="79"/>
        <end position="107"/>
    </location>
</feature>